<dbReference type="AlphaFoldDB" id="A0A3B0BNT0"/>
<reference evidence="1 2" key="1">
    <citation type="journal article" date="2007" name="Int. J. Syst. Evol. Microbiol.">
        <title>Paenibacillus ginsengarvi sp. nov., isolated from soil from ginseng cultivation.</title>
        <authorList>
            <person name="Yoon M.H."/>
            <person name="Ten L.N."/>
            <person name="Im W.T."/>
        </authorList>
    </citation>
    <scope>NUCLEOTIDE SEQUENCE [LARGE SCALE GENOMIC DNA]</scope>
    <source>
        <strain evidence="1 2">KCTC 13059</strain>
    </source>
</reference>
<dbReference type="Proteomes" id="UP000282311">
    <property type="component" value="Unassembled WGS sequence"/>
</dbReference>
<proteinExistence type="predicted"/>
<sequence>MIKLTLLKTGKPHWLIVEHVTGVGFGAFDDMEGTAISRVNDEYSYPPLYVKETPEEVVRMVMDYKLSIRYKASCHPAFTHRAETENPFTPPLDEWLIMKRLAGLEQTP</sequence>
<keyword evidence="2" id="KW-1185">Reference proteome</keyword>
<evidence type="ECO:0000313" key="1">
    <source>
        <dbReference type="EMBL" id="RKN75025.1"/>
    </source>
</evidence>
<name>A0A3B0BNT0_9BACL</name>
<comment type="caution">
    <text evidence="1">The sequence shown here is derived from an EMBL/GenBank/DDBJ whole genome shotgun (WGS) entry which is preliminary data.</text>
</comment>
<organism evidence="1 2">
    <name type="scientific">Paenibacillus ginsengarvi</name>
    <dbReference type="NCBI Taxonomy" id="400777"/>
    <lineage>
        <taxon>Bacteria</taxon>
        <taxon>Bacillati</taxon>
        <taxon>Bacillota</taxon>
        <taxon>Bacilli</taxon>
        <taxon>Bacillales</taxon>
        <taxon>Paenibacillaceae</taxon>
        <taxon>Paenibacillus</taxon>
    </lineage>
</organism>
<protein>
    <submittedName>
        <fullName evidence="1">Uncharacterized protein</fullName>
    </submittedName>
</protein>
<accession>A0A3B0BNT0</accession>
<dbReference type="EMBL" id="RBAH01000023">
    <property type="protein sequence ID" value="RKN75025.1"/>
    <property type="molecule type" value="Genomic_DNA"/>
</dbReference>
<gene>
    <name evidence="1" type="ORF">D7M11_26175</name>
</gene>
<dbReference type="RefSeq" id="WP_120750221.1">
    <property type="nucleotide sequence ID" value="NZ_RBAH01000023.1"/>
</dbReference>
<evidence type="ECO:0000313" key="2">
    <source>
        <dbReference type="Proteomes" id="UP000282311"/>
    </source>
</evidence>
<dbReference type="OrthoDB" id="2657166at2"/>